<keyword evidence="1" id="KW-0479">Metal-binding</keyword>
<evidence type="ECO:0000256" key="1">
    <source>
        <dbReference type="ARBA" id="ARBA00022723"/>
    </source>
</evidence>
<gene>
    <name evidence="6" type="ORF">EIN_094930</name>
</gene>
<feature type="domain" description="FYVE-type" evidence="5">
    <location>
        <begin position="9"/>
        <end position="68"/>
    </location>
</feature>
<dbReference type="VEuPathDB" id="AmoebaDB:EIN_094930"/>
<dbReference type="SUPFAM" id="SSF48371">
    <property type="entry name" value="ARM repeat"/>
    <property type="match status" value="1"/>
</dbReference>
<dbReference type="Proteomes" id="UP000014680">
    <property type="component" value="Unassembled WGS sequence"/>
</dbReference>
<evidence type="ECO:0000256" key="3">
    <source>
        <dbReference type="ARBA" id="ARBA00022833"/>
    </source>
</evidence>
<evidence type="ECO:0000256" key="4">
    <source>
        <dbReference type="PROSITE-ProRule" id="PRU00091"/>
    </source>
</evidence>
<dbReference type="InterPro" id="IPR016024">
    <property type="entry name" value="ARM-type_fold"/>
</dbReference>
<keyword evidence="7" id="KW-1185">Reference proteome</keyword>
<accession>A0A0A1U5Z9</accession>
<organism evidence="6 7">
    <name type="scientific">Entamoeba invadens IP1</name>
    <dbReference type="NCBI Taxonomy" id="370355"/>
    <lineage>
        <taxon>Eukaryota</taxon>
        <taxon>Amoebozoa</taxon>
        <taxon>Evosea</taxon>
        <taxon>Archamoebae</taxon>
        <taxon>Mastigamoebida</taxon>
        <taxon>Entamoebidae</taxon>
        <taxon>Entamoeba</taxon>
    </lineage>
</organism>
<reference evidence="6 7" key="1">
    <citation type="submission" date="2012-10" db="EMBL/GenBank/DDBJ databases">
        <authorList>
            <person name="Zafar N."/>
            <person name="Inman J."/>
            <person name="Hall N."/>
            <person name="Lorenzi H."/>
            <person name="Caler E."/>
        </authorList>
    </citation>
    <scope>NUCLEOTIDE SEQUENCE [LARGE SCALE GENOMIC DNA]</scope>
    <source>
        <strain evidence="6 7">IP1</strain>
    </source>
</reference>
<evidence type="ECO:0000256" key="2">
    <source>
        <dbReference type="ARBA" id="ARBA00022771"/>
    </source>
</evidence>
<dbReference type="EMBL" id="KB206860">
    <property type="protein sequence ID" value="ELP87256.1"/>
    <property type="molecule type" value="Genomic_DNA"/>
</dbReference>
<dbReference type="KEGG" id="eiv:EIN_094930"/>
<keyword evidence="3" id="KW-0862">Zinc</keyword>
<keyword evidence="2 4" id="KW-0863">Zinc-finger</keyword>
<dbReference type="RefSeq" id="XP_004254027.1">
    <property type="nucleotide sequence ID" value="XM_004253979.1"/>
</dbReference>
<dbReference type="InterPro" id="IPR011011">
    <property type="entry name" value="Znf_FYVE_PHD"/>
</dbReference>
<evidence type="ECO:0000313" key="6">
    <source>
        <dbReference type="EMBL" id="ELP87256.1"/>
    </source>
</evidence>
<dbReference type="PROSITE" id="PS50178">
    <property type="entry name" value="ZF_FYVE"/>
    <property type="match status" value="1"/>
</dbReference>
<name>A0A0A1U5Z9_ENTIV</name>
<dbReference type="GeneID" id="14886471"/>
<dbReference type="Pfam" id="PF01363">
    <property type="entry name" value="FYVE"/>
    <property type="match status" value="1"/>
</dbReference>
<dbReference type="OMA" id="KCEKDNE"/>
<proteinExistence type="predicted"/>
<dbReference type="CDD" id="cd00065">
    <property type="entry name" value="FYVE_like_SF"/>
    <property type="match status" value="1"/>
</dbReference>
<protein>
    <recommendedName>
        <fullName evidence="5">FYVE-type domain-containing protein</fullName>
    </recommendedName>
</protein>
<evidence type="ECO:0000259" key="5">
    <source>
        <dbReference type="PROSITE" id="PS50178"/>
    </source>
</evidence>
<dbReference type="SUPFAM" id="SSF57903">
    <property type="entry name" value="FYVE/PHD zinc finger"/>
    <property type="match status" value="1"/>
</dbReference>
<dbReference type="OrthoDB" id="28115at2759"/>
<dbReference type="InterPro" id="IPR017455">
    <property type="entry name" value="Znf_FYVE-rel"/>
</dbReference>
<dbReference type="InterPro" id="IPR013083">
    <property type="entry name" value="Znf_RING/FYVE/PHD"/>
</dbReference>
<dbReference type="GO" id="GO:0008270">
    <property type="term" value="F:zinc ion binding"/>
    <property type="evidence" value="ECO:0007669"/>
    <property type="project" value="UniProtKB-KW"/>
</dbReference>
<dbReference type="InterPro" id="IPR000306">
    <property type="entry name" value="Znf_FYVE"/>
</dbReference>
<dbReference type="Gene3D" id="3.30.40.10">
    <property type="entry name" value="Zinc/RING finger domain, C3HC4 (zinc finger)"/>
    <property type="match status" value="1"/>
</dbReference>
<sequence>MITKFRNPQSDFSFCPSCGKDYQLFLFLTKKVVCHCCGRVLCSNCIQTLQDYSNKEYKLCYACYYPYKDAHGRIPYLQVHNPCVPTIALGFLSSDSVTRQQAFKQFLPLMNKNGIDLEYYMKSGLIPYFVKLLQDQNSASMISEIIAKSLQENIELKVFFDRTGIFSLNSGILRLTSKTFLENAAFILCLILSSCLKNVPYTNFKTVGEITKAIKTAEEQYDEKALEFWCERENRLGKYVTMLQNEYISQSSLIALSKLYQVVGDEEKEGLVICFSLFEQTFKVGKEMAYSQTVLVELLKCYDKVTCRVILPLLLLMITSKELLGYVLDNKIIELTCEILKVNEDEAFADVVSVLLERVSKYNDLIDKLVTHLDFFSVLLNREKGSNMVASKLIETMMLYDTTNGRNVAELILVEHIEIVEMMLRSNNIDKRNEGVYIFDQINQMFGVEAFEIFESRGILQVVLESVRMELADPTLVYVALSHIYTHAEIRSNFMEYLIQTDFVCFLCQSVEQKSHLKEILPFFVYLAGNKIIQKDIFESHCGNHARLMTLFTEEQLADYMTFELLTQFTNNTRYATLFIRNIMDTQGLFSRILQLQHTKVPLTSVFPFIRNMLSTKCKEEKFVSALSIFVDKLPETFPSETDNYIVEYISLCTSICSHSKYLKTKFLNVKLAGVSLFQKVTSLMSLNDFKVKTAVIQLSQMFLKEDNDYLELIKTFPMLYISVFGGISNMCDSTFMATAFDFIRSALANKREIEKFKKSSLQDDVLRVFIDERNVISNELLGSGVGLIVTMYDVGLVTANFSGVSKRLFYYFGNYQLNGISHVCLMNILRSLMLVRGSFETAINKKNVLTALVELLESKYVSEYAKALLLLILREKKCVLANIDYEMCVKIMKEKSMAGCLMRVLDDESVEGKQKGKELCEDQNVLHTILLGDIPEDVIITFLLKMNVKLAKSDEKVKFIRRCVNKAKVLSLSGFDGVFAFIRKSDMSEVEEIFASVAVKELFELGDKKVERILDFISGVVNSPVLIKQFLSCLPLIITIVLQSQKYFEALLPFTIYEEGREKISTNPILLNLLFDDIQKTPVKGNIVTHLTSDINFLPLVLVSFDISQLMQKNVITQNVILEVLVDGSRGDGMYLTFDLLETIVTIENIEKGGLVFRKLLGFLQNHFAHPKFEEKVQKFDVQFVSKVFEQMMKSRSDEDANEVFKLLGNTLFSERVTDEHICSLVQLISKKRTEKLSDLFTAKLLEIITTLVTSKSRDLVIEMIAKYSQNILVFLKSKNVELVESTLSLVLLLSDIFVKGIDESIIEIVVSLSKTNPTKKQLRVLVLRFVALLVRSHVGVKTVKEMMLSKSMSHLITSETMNVFQIIQNICLDEDGTTLV</sequence>
<evidence type="ECO:0000313" key="7">
    <source>
        <dbReference type="Proteomes" id="UP000014680"/>
    </source>
</evidence>